<feature type="transmembrane region" description="Helical" evidence="1">
    <location>
        <begin position="12"/>
        <end position="30"/>
    </location>
</feature>
<dbReference type="AlphaFoldDB" id="A0A5C5WQJ5"/>
<keyword evidence="1" id="KW-0472">Membrane</keyword>
<feature type="transmembrane region" description="Helical" evidence="1">
    <location>
        <begin position="101"/>
        <end position="124"/>
    </location>
</feature>
<keyword evidence="1" id="KW-0812">Transmembrane</keyword>
<reference evidence="2 3" key="1">
    <citation type="submission" date="2019-02" db="EMBL/GenBank/DDBJ databases">
        <title>Deep-cultivation of Planctomycetes and their phenomic and genomic characterization uncovers novel biology.</title>
        <authorList>
            <person name="Wiegand S."/>
            <person name="Jogler M."/>
            <person name="Boedeker C."/>
            <person name="Pinto D."/>
            <person name="Vollmers J."/>
            <person name="Rivas-Marin E."/>
            <person name="Kohn T."/>
            <person name="Peeters S.H."/>
            <person name="Heuer A."/>
            <person name="Rast P."/>
            <person name="Oberbeckmann S."/>
            <person name="Bunk B."/>
            <person name="Jeske O."/>
            <person name="Meyerdierks A."/>
            <person name="Storesund J.E."/>
            <person name="Kallscheuer N."/>
            <person name="Luecker S."/>
            <person name="Lage O.M."/>
            <person name="Pohl T."/>
            <person name="Merkel B.J."/>
            <person name="Hornburger P."/>
            <person name="Mueller R.-W."/>
            <person name="Bruemmer F."/>
            <person name="Labrenz M."/>
            <person name="Spormann A.M."/>
            <person name="Op Den Camp H."/>
            <person name="Overmann J."/>
            <person name="Amann R."/>
            <person name="Jetten M.S.M."/>
            <person name="Mascher T."/>
            <person name="Medema M.H."/>
            <person name="Devos D.P."/>
            <person name="Kaster A.-K."/>
            <person name="Ovreas L."/>
            <person name="Rohde M."/>
            <person name="Galperin M.Y."/>
            <person name="Jogler C."/>
        </authorList>
    </citation>
    <scope>NUCLEOTIDE SEQUENCE [LARGE SCALE GENOMIC DNA]</scope>
    <source>
        <strain evidence="2 3">Pla22</strain>
    </source>
</reference>
<evidence type="ECO:0000256" key="1">
    <source>
        <dbReference type="SAM" id="Phobius"/>
    </source>
</evidence>
<name>A0A5C5WQJ5_9BACT</name>
<proteinExistence type="predicted"/>
<dbReference type="PROSITE" id="PS51257">
    <property type="entry name" value="PROKAR_LIPOPROTEIN"/>
    <property type="match status" value="1"/>
</dbReference>
<protein>
    <submittedName>
        <fullName evidence="2">MerC mercury resistance protein</fullName>
    </submittedName>
</protein>
<accession>A0A5C5WQJ5</accession>
<evidence type="ECO:0000313" key="3">
    <source>
        <dbReference type="Proteomes" id="UP000316598"/>
    </source>
</evidence>
<feature type="transmembrane region" description="Helical" evidence="1">
    <location>
        <begin position="42"/>
        <end position="62"/>
    </location>
</feature>
<keyword evidence="1" id="KW-1133">Transmembrane helix</keyword>
<dbReference type="Proteomes" id="UP000316598">
    <property type="component" value="Unassembled WGS sequence"/>
</dbReference>
<sequence length="129" mass="13659">MTSVRFLANPVVHQLAAVACTVIIFRAIWPGLKRGNDATVEILAATGLALLLAAAFVLPAACCDEQCRRPDSSAAVAGMIWSHSLISANAITSWFGPSVMAMVSFIQVWMTPVGGILIATAHGLNLRKR</sequence>
<keyword evidence="3" id="KW-1185">Reference proteome</keyword>
<evidence type="ECO:0000313" key="2">
    <source>
        <dbReference type="EMBL" id="TWT52730.1"/>
    </source>
</evidence>
<comment type="caution">
    <text evidence="2">The sequence shown here is derived from an EMBL/GenBank/DDBJ whole genome shotgun (WGS) entry which is preliminary data.</text>
</comment>
<dbReference type="EMBL" id="SJPI01000001">
    <property type="protein sequence ID" value="TWT52730.1"/>
    <property type="molecule type" value="Genomic_DNA"/>
</dbReference>
<feature type="transmembrane region" description="Helical" evidence="1">
    <location>
        <begin position="74"/>
        <end position="95"/>
    </location>
</feature>
<organism evidence="2 3">
    <name type="scientific">Rubripirellula amarantea</name>
    <dbReference type="NCBI Taxonomy" id="2527999"/>
    <lineage>
        <taxon>Bacteria</taxon>
        <taxon>Pseudomonadati</taxon>
        <taxon>Planctomycetota</taxon>
        <taxon>Planctomycetia</taxon>
        <taxon>Pirellulales</taxon>
        <taxon>Pirellulaceae</taxon>
        <taxon>Rubripirellula</taxon>
    </lineage>
</organism>
<gene>
    <name evidence="2" type="ORF">Pla22_03560</name>
</gene>